<organism evidence="2 3">
    <name type="scientific">Senna tora</name>
    <dbReference type="NCBI Taxonomy" id="362788"/>
    <lineage>
        <taxon>Eukaryota</taxon>
        <taxon>Viridiplantae</taxon>
        <taxon>Streptophyta</taxon>
        <taxon>Embryophyta</taxon>
        <taxon>Tracheophyta</taxon>
        <taxon>Spermatophyta</taxon>
        <taxon>Magnoliopsida</taxon>
        <taxon>eudicotyledons</taxon>
        <taxon>Gunneridae</taxon>
        <taxon>Pentapetalae</taxon>
        <taxon>rosids</taxon>
        <taxon>fabids</taxon>
        <taxon>Fabales</taxon>
        <taxon>Fabaceae</taxon>
        <taxon>Caesalpinioideae</taxon>
        <taxon>Cassia clade</taxon>
        <taxon>Senna</taxon>
    </lineage>
</organism>
<feature type="region of interest" description="Disordered" evidence="1">
    <location>
        <begin position="104"/>
        <end position="158"/>
    </location>
</feature>
<dbReference type="AlphaFoldDB" id="A0A835CIP9"/>
<dbReference type="EMBL" id="JAAIUW010000002">
    <property type="protein sequence ID" value="KAF7841455.1"/>
    <property type="molecule type" value="Genomic_DNA"/>
</dbReference>
<dbReference type="Proteomes" id="UP000634136">
    <property type="component" value="Unassembled WGS sequence"/>
</dbReference>
<evidence type="ECO:0000256" key="1">
    <source>
        <dbReference type="SAM" id="MobiDB-lite"/>
    </source>
</evidence>
<gene>
    <name evidence="2" type="ORF">G2W53_003753</name>
</gene>
<feature type="compositionally biased region" description="Acidic residues" evidence="1">
    <location>
        <begin position="1"/>
        <end position="21"/>
    </location>
</feature>
<protein>
    <submittedName>
        <fullName evidence="2">Uncharacterized protein</fullName>
    </submittedName>
</protein>
<evidence type="ECO:0000313" key="3">
    <source>
        <dbReference type="Proteomes" id="UP000634136"/>
    </source>
</evidence>
<feature type="compositionally biased region" description="Basic and acidic residues" evidence="1">
    <location>
        <begin position="129"/>
        <end position="152"/>
    </location>
</feature>
<sequence length="340" mass="37899">MEEDLDDLEEENIEDEKDEDPLNPIILTTKEERKESAKPWQNFLIIKLMAKGKGIVTEDGNVQPVVEKQQIVNTTTAGEYAYGPWMLVQKNNRRMLAQWEIQPEPKNKNKAPASVPKTATNLGNQQKAKSVEQKAGIKGEKEKQNFAKKEPRQGSYDHTPISTVKVVENQPKVTPKVVQGTTGSRFDVLTNSTAMNEIELAPILIREEKSKDLNVLKQKKTEGINGLKAGPSFEATRPIFKPIEVQSSLPNGISTDEASSSVGPISSLPLNMSMDPFEQRAKVDLNKNPHDMKDTLQAMKIMEKQLAAGDNWLMALGATRVYTKNLGRVVQPSPNEFKIL</sequence>
<keyword evidence="3" id="KW-1185">Reference proteome</keyword>
<evidence type="ECO:0000313" key="2">
    <source>
        <dbReference type="EMBL" id="KAF7841455.1"/>
    </source>
</evidence>
<proteinExistence type="predicted"/>
<feature type="region of interest" description="Disordered" evidence="1">
    <location>
        <begin position="1"/>
        <end position="24"/>
    </location>
</feature>
<comment type="caution">
    <text evidence="2">The sequence shown here is derived from an EMBL/GenBank/DDBJ whole genome shotgun (WGS) entry which is preliminary data.</text>
</comment>
<accession>A0A835CIP9</accession>
<feature type="compositionally biased region" description="Polar residues" evidence="1">
    <location>
        <begin position="117"/>
        <end position="128"/>
    </location>
</feature>
<name>A0A835CIP9_9FABA</name>
<reference evidence="2" key="1">
    <citation type="submission" date="2020-09" db="EMBL/GenBank/DDBJ databases">
        <title>Genome-Enabled Discovery of Anthraquinone Biosynthesis in Senna tora.</title>
        <authorList>
            <person name="Kang S.-H."/>
            <person name="Pandey R.P."/>
            <person name="Lee C.-M."/>
            <person name="Sim J.-S."/>
            <person name="Jeong J.-T."/>
            <person name="Choi B.-S."/>
            <person name="Jung M."/>
            <person name="Ginzburg D."/>
            <person name="Zhao K."/>
            <person name="Won S.Y."/>
            <person name="Oh T.-J."/>
            <person name="Yu Y."/>
            <person name="Kim N.-H."/>
            <person name="Lee O.R."/>
            <person name="Lee T.-H."/>
            <person name="Bashyal P."/>
            <person name="Kim T.-S."/>
            <person name="Lee W.-H."/>
            <person name="Kawkins C."/>
            <person name="Kim C.-K."/>
            <person name="Kim J.S."/>
            <person name="Ahn B.O."/>
            <person name="Rhee S.Y."/>
            <person name="Sohng J.K."/>
        </authorList>
    </citation>
    <scope>NUCLEOTIDE SEQUENCE</scope>
    <source>
        <tissue evidence="2">Leaf</tissue>
    </source>
</reference>